<gene>
    <name evidence="2" type="ORF">ACOF00016_LOCUS13186</name>
</gene>
<organism evidence="2">
    <name type="scientific">Amphora coffeiformis</name>
    <dbReference type="NCBI Taxonomy" id="265554"/>
    <lineage>
        <taxon>Eukaryota</taxon>
        <taxon>Sar</taxon>
        <taxon>Stramenopiles</taxon>
        <taxon>Ochrophyta</taxon>
        <taxon>Bacillariophyta</taxon>
        <taxon>Bacillariophyceae</taxon>
        <taxon>Bacillariophycidae</taxon>
        <taxon>Thalassiophysales</taxon>
        <taxon>Catenulaceae</taxon>
        <taxon>Amphora</taxon>
    </lineage>
</organism>
<reference evidence="2" key="1">
    <citation type="submission" date="2021-01" db="EMBL/GenBank/DDBJ databases">
        <authorList>
            <person name="Corre E."/>
            <person name="Pelletier E."/>
            <person name="Niang G."/>
            <person name="Scheremetjew M."/>
            <person name="Finn R."/>
            <person name="Kale V."/>
            <person name="Holt S."/>
            <person name="Cochrane G."/>
            <person name="Meng A."/>
            <person name="Brown T."/>
            <person name="Cohen L."/>
        </authorList>
    </citation>
    <scope>NUCLEOTIDE SEQUENCE</scope>
    <source>
        <strain evidence="2">CCMP127</strain>
    </source>
</reference>
<accession>A0A7S3LB14</accession>
<sequence length="278" mass="30353">MTEDYAMYTEAVRNEDRNRITASNTNTTTTSCRGGRGGDNLSRPTEFRRVGASIGHESSPTLHDLLTTHVSDMLVDEEDGLVAMFQEMSRQLPSARDVQAPLRRALQQLWQAWLSVQAAGHETGRALTDPDIGVTAFFRELVETSQSSKNKELSSASSSSSSSAAAVSTQKDASLSSATAFLDALLAQLLHSFYKVKKTAQQTATETAELVVPTPTAPMDDVDVSMVAMFREASQHFPSSRLRSVDDVERHLLGRLQQITQESQLETTATTTIERVVG</sequence>
<dbReference type="EMBL" id="HBIM01017033">
    <property type="protein sequence ID" value="CAE0416126.1"/>
    <property type="molecule type" value="Transcribed_RNA"/>
</dbReference>
<proteinExistence type="predicted"/>
<name>A0A7S3LB14_9STRA</name>
<feature type="region of interest" description="Disordered" evidence="1">
    <location>
        <begin position="19"/>
        <end position="44"/>
    </location>
</feature>
<feature type="compositionally biased region" description="Low complexity" evidence="1">
    <location>
        <begin position="20"/>
        <end position="33"/>
    </location>
</feature>
<evidence type="ECO:0000313" key="2">
    <source>
        <dbReference type="EMBL" id="CAE0416126.1"/>
    </source>
</evidence>
<evidence type="ECO:0000256" key="1">
    <source>
        <dbReference type="SAM" id="MobiDB-lite"/>
    </source>
</evidence>
<dbReference type="AlphaFoldDB" id="A0A7S3LB14"/>
<protein>
    <submittedName>
        <fullName evidence="2">Uncharacterized protein</fullName>
    </submittedName>
</protein>